<keyword evidence="4 15" id="KW-0812">Transmembrane</keyword>
<evidence type="ECO:0000256" key="17">
    <source>
        <dbReference type="SAM" id="SignalP"/>
    </source>
</evidence>
<dbReference type="PRINTS" id="PR00577">
    <property type="entry name" value="OPSINRH3RH4"/>
</dbReference>
<evidence type="ECO:0000256" key="13">
    <source>
        <dbReference type="ARBA" id="ARBA00023224"/>
    </source>
</evidence>
<dbReference type="PANTHER" id="PTHR24240">
    <property type="entry name" value="OPSIN"/>
    <property type="match status" value="1"/>
</dbReference>
<dbReference type="InterPro" id="IPR017452">
    <property type="entry name" value="GPCR_Rhodpsn_7TM"/>
</dbReference>
<keyword evidence="12" id="KW-0325">Glycoprotein</keyword>
<evidence type="ECO:0000256" key="12">
    <source>
        <dbReference type="ARBA" id="ARBA00023180"/>
    </source>
</evidence>
<dbReference type="PROSITE" id="PS00238">
    <property type="entry name" value="OPSIN"/>
    <property type="match status" value="1"/>
</dbReference>
<dbReference type="InterPro" id="IPR001760">
    <property type="entry name" value="Opsin"/>
</dbReference>
<dbReference type="PRINTS" id="PR00238">
    <property type="entry name" value="OPSIN"/>
</dbReference>
<keyword evidence="5 15" id="KW-0681">Retinal protein</keyword>
<keyword evidence="9 15" id="KW-0472">Membrane</keyword>
<name>A0AAN9V989_9ORTH</name>
<dbReference type="InterPro" id="IPR027430">
    <property type="entry name" value="Retinal_BS"/>
</dbReference>
<evidence type="ECO:0000256" key="8">
    <source>
        <dbReference type="ARBA" id="ARBA00023040"/>
    </source>
</evidence>
<evidence type="ECO:0000256" key="11">
    <source>
        <dbReference type="ARBA" id="ARBA00023170"/>
    </source>
</evidence>
<dbReference type="Proteomes" id="UP001378592">
    <property type="component" value="Unassembled WGS sequence"/>
</dbReference>
<keyword evidence="14" id="KW-0844">Vision</keyword>
<proteinExistence type="inferred from homology"/>
<feature type="chain" id="PRO_5042904346" description="G-protein coupled receptors family 1 profile domain-containing protein" evidence="17">
    <location>
        <begin position="20"/>
        <end position="743"/>
    </location>
</feature>
<feature type="compositionally biased region" description="Basic and acidic residues" evidence="16">
    <location>
        <begin position="619"/>
        <end position="633"/>
    </location>
</feature>
<dbReference type="GO" id="GO:0007601">
    <property type="term" value="P:visual perception"/>
    <property type="evidence" value="ECO:0007669"/>
    <property type="project" value="UniProtKB-KW"/>
</dbReference>
<dbReference type="GO" id="GO:0016020">
    <property type="term" value="C:membrane"/>
    <property type="evidence" value="ECO:0007669"/>
    <property type="project" value="UniProtKB-SubCell"/>
</dbReference>
<reference evidence="19 20" key="1">
    <citation type="submission" date="2024-03" db="EMBL/GenBank/DDBJ databases">
        <title>The genome assembly and annotation of the cricket Gryllus longicercus Weissman &amp; Gray.</title>
        <authorList>
            <person name="Szrajer S."/>
            <person name="Gray D."/>
            <person name="Ylla G."/>
        </authorList>
    </citation>
    <scope>NUCLEOTIDE SEQUENCE [LARGE SCALE GENOMIC DNA]</scope>
    <source>
        <strain evidence="19">DAG 2021-001</strain>
        <tissue evidence="19">Whole body minus gut</tissue>
    </source>
</reference>
<evidence type="ECO:0000256" key="14">
    <source>
        <dbReference type="ARBA" id="ARBA00023305"/>
    </source>
</evidence>
<feature type="region of interest" description="Disordered" evidence="16">
    <location>
        <begin position="598"/>
        <end position="696"/>
    </location>
</feature>
<keyword evidence="20" id="KW-1185">Reference proteome</keyword>
<dbReference type="Gene3D" id="1.20.1070.10">
    <property type="entry name" value="Rhodopsin 7-helix transmembrane proteins"/>
    <property type="match status" value="1"/>
</dbReference>
<feature type="region of interest" description="Disordered" evidence="16">
    <location>
        <begin position="39"/>
        <end position="64"/>
    </location>
</feature>
<dbReference type="GO" id="GO:0004930">
    <property type="term" value="F:G protein-coupled receptor activity"/>
    <property type="evidence" value="ECO:0007669"/>
    <property type="project" value="UniProtKB-KW"/>
</dbReference>
<evidence type="ECO:0000256" key="7">
    <source>
        <dbReference type="ARBA" id="ARBA00022991"/>
    </source>
</evidence>
<feature type="region of interest" description="Disordered" evidence="16">
    <location>
        <begin position="235"/>
        <end position="256"/>
    </location>
</feature>
<dbReference type="PRINTS" id="PR00237">
    <property type="entry name" value="GPCRRHODOPSN"/>
</dbReference>
<feature type="compositionally biased region" description="Acidic residues" evidence="16">
    <location>
        <begin position="634"/>
        <end position="643"/>
    </location>
</feature>
<dbReference type="AlphaFoldDB" id="A0AAN9V989"/>
<evidence type="ECO:0000259" key="18">
    <source>
        <dbReference type="PROSITE" id="PS50262"/>
    </source>
</evidence>
<dbReference type="PROSITE" id="PS50262">
    <property type="entry name" value="G_PROTEIN_RECEP_F1_2"/>
    <property type="match status" value="1"/>
</dbReference>
<keyword evidence="13 15" id="KW-0807">Transducer</keyword>
<evidence type="ECO:0000313" key="19">
    <source>
        <dbReference type="EMBL" id="KAK7790844.1"/>
    </source>
</evidence>
<keyword evidence="3 15" id="KW-0716">Sensory transduction</keyword>
<evidence type="ECO:0000256" key="16">
    <source>
        <dbReference type="SAM" id="MobiDB-lite"/>
    </source>
</evidence>
<comment type="caution">
    <text evidence="15">Lacks conserved residue(s) required for the propagation of feature annotation.</text>
</comment>
<accession>A0AAN9V989</accession>
<comment type="caution">
    <text evidence="19">The sequence shown here is derived from an EMBL/GenBank/DDBJ whole genome shotgun (WGS) entry which is preliminary data.</text>
</comment>
<gene>
    <name evidence="19" type="ORF">R5R35_010719</name>
</gene>
<keyword evidence="6 15" id="KW-1133">Transmembrane helix</keyword>
<feature type="domain" description="G-protein coupled receptors family 1 profile" evidence="18">
    <location>
        <begin position="320"/>
        <end position="580"/>
    </location>
</feature>
<dbReference type="GO" id="GO:0007602">
    <property type="term" value="P:phototransduction"/>
    <property type="evidence" value="ECO:0007669"/>
    <property type="project" value="UniProtKB-KW"/>
</dbReference>
<dbReference type="SUPFAM" id="SSF81321">
    <property type="entry name" value="Family A G protein-coupled receptor-like"/>
    <property type="match status" value="1"/>
</dbReference>
<evidence type="ECO:0000256" key="9">
    <source>
        <dbReference type="ARBA" id="ARBA00023136"/>
    </source>
</evidence>
<evidence type="ECO:0000313" key="20">
    <source>
        <dbReference type="Proteomes" id="UP001378592"/>
    </source>
</evidence>
<feature type="transmembrane region" description="Helical" evidence="15">
    <location>
        <begin position="304"/>
        <end position="329"/>
    </location>
</feature>
<feature type="transmembrane region" description="Helical" evidence="15">
    <location>
        <begin position="419"/>
        <end position="443"/>
    </location>
</feature>
<evidence type="ECO:0000256" key="6">
    <source>
        <dbReference type="ARBA" id="ARBA00022989"/>
    </source>
</evidence>
<protein>
    <recommendedName>
        <fullName evidence="18">G-protein coupled receptors family 1 profile domain-containing protein</fullName>
    </recommendedName>
</protein>
<keyword evidence="11 15" id="KW-0675">Receptor</keyword>
<dbReference type="PROSITE" id="PS00237">
    <property type="entry name" value="G_PROTEIN_RECEP_F1_1"/>
    <property type="match status" value="1"/>
</dbReference>
<feature type="region of interest" description="Disordered" evidence="16">
    <location>
        <begin position="715"/>
        <end position="743"/>
    </location>
</feature>
<keyword evidence="2 15" id="KW-0600">Photoreceptor protein</keyword>
<keyword evidence="17" id="KW-0732">Signal</keyword>
<dbReference type="InterPro" id="IPR000276">
    <property type="entry name" value="GPCR_Rhodpsn"/>
</dbReference>
<dbReference type="SMART" id="SM01381">
    <property type="entry name" value="7TM_GPCR_Srsx"/>
    <property type="match status" value="1"/>
</dbReference>
<dbReference type="GO" id="GO:0009881">
    <property type="term" value="F:photoreceptor activity"/>
    <property type="evidence" value="ECO:0007669"/>
    <property type="project" value="UniProtKB-KW"/>
</dbReference>
<evidence type="ECO:0000256" key="3">
    <source>
        <dbReference type="ARBA" id="ARBA00022606"/>
    </source>
</evidence>
<feature type="compositionally biased region" description="Basic residues" evidence="16">
    <location>
        <begin position="598"/>
        <end position="615"/>
    </location>
</feature>
<keyword evidence="7 15" id="KW-0157">Chromophore</keyword>
<comment type="subcellular location">
    <subcellularLocation>
        <location evidence="1 15">Membrane</location>
        <topology evidence="1 15">Multi-pass membrane protein</topology>
    </subcellularLocation>
</comment>
<evidence type="ECO:0000256" key="5">
    <source>
        <dbReference type="ARBA" id="ARBA00022925"/>
    </source>
</evidence>
<evidence type="ECO:0000256" key="2">
    <source>
        <dbReference type="ARBA" id="ARBA00022543"/>
    </source>
</evidence>
<feature type="transmembrane region" description="Helical" evidence="15">
    <location>
        <begin position="468"/>
        <end position="489"/>
    </location>
</feature>
<feature type="signal peptide" evidence="17">
    <location>
        <begin position="1"/>
        <end position="19"/>
    </location>
</feature>
<feature type="transmembrane region" description="Helical" evidence="15">
    <location>
        <begin position="524"/>
        <end position="550"/>
    </location>
</feature>
<feature type="compositionally biased region" description="Low complexity" evidence="16">
    <location>
        <begin position="238"/>
        <end position="250"/>
    </location>
</feature>
<keyword evidence="10" id="KW-1015">Disulfide bond</keyword>
<evidence type="ECO:0000256" key="1">
    <source>
        <dbReference type="ARBA" id="ARBA00004141"/>
    </source>
</evidence>
<sequence length="743" mass="83697">MMSICTLYFVCNIARLCVAEPSSGFETLDPESQQIQTVESTSTATPSNKHHAFETGPSTVTQSSDTYSYSINTSDPSLLTVNSNESEHFEEDSNQNNTVVRFSSIKNWISPSTVPLTNESFTTCTETTVSSVELPPTPSLRTEFTSIVPTVEDSDYEQETSTYKPYVHTRKTIKKVRLKTSSIEMVTHRTLREKFNLKFSSSEKLPTYSTPSVWETKKNSFSSATIFPTTLQHDADSKSYSIPSASAPPSNDEEEEDIQQLRTSFKERYPVHLWQRYGFFTDNFLEMMNEAWMKYPPPSPSAHYIMASIYIVLMLVGTSGNGLVVYLFIRSRALRTPANILVLNLAVSDFFLLLDMVLFIYNSVLLGPALGHVGCQLYGFVGGLTGTVSIVTLALIAYDRFNVIVFPMEPSRKTSHASARAMVLCAWLYGATFSSLPLTGIGVSPYTPEGYLTSCSFDYMSRNYVNRVYIFTFFSAAWVLPLCVITFCYSRIYYMVIRTSDVAGAVDSQRHCREEEKKRSELKLAGVVAGVVVLWFVSWTPYAVVALLGITGRHDLITPLSSMVPALFCKTASCIDPFVYAVTHPRFRKELRSLWRARRKKKPERGQGKARRRKTPWTVREEMRAHDRDRDETSDSSEPDVEEVFVMVDRGCDGRESRGSNSTSSNGGGSSEDSRPERSRRGGRRRRSQRISWTVDEPFPFSQNIVNQLQPPSWFVPPQPHSKRSASLRLKEQVKLATGPKSM</sequence>
<dbReference type="EMBL" id="JAZDUA010000581">
    <property type="protein sequence ID" value="KAK7790844.1"/>
    <property type="molecule type" value="Genomic_DNA"/>
</dbReference>
<evidence type="ECO:0000256" key="15">
    <source>
        <dbReference type="RuleBase" id="RU004951"/>
    </source>
</evidence>
<organism evidence="19 20">
    <name type="scientific">Gryllus longicercus</name>
    <dbReference type="NCBI Taxonomy" id="2509291"/>
    <lineage>
        <taxon>Eukaryota</taxon>
        <taxon>Metazoa</taxon>
        <taxon>Ecdysozoa</taxon>
        <taxon>Arthropoda</taxon>
        <taxon>Hexapoda</taxon>
        <taxon>Insecta</taxon>
        <taxon>Pterygota</taxon>
        <taxon>Neoptera</taxon>
        <taxon>Polyneoptera</taxon>
        <taxon>Orthoptera</taxon>
        <taxon>Ensifera</taxon>
        <taxon>Gryllidea</taxon>
        <taxon>Grylloidea</taxon>
        <taxon>Gryllidae</taxon>
        <taxon>Gryllinae</taxon>
        <taxon>Gryllus</taxon>
    </lineage>
</organism>
<dbReference type="InterPro" id="IPR050125">
    <property type="entry name" value="GPCR_opsins"/>
</dbReference>
<evidence type="ECO:0000256" key="10">
    <source>
        <dbReference type="ARBA" id="ARBA00023157"/>
    </source>
</evidence>
<evidence type="ECO:0000256" key="4">
    <source>
        <dbReference type="ARBA" id="ARBA00022692"/>
    </source>
</evidence>
<keyword evidence="8 15" id="KW-0297">G-protein coupled receptor</keyword>
<feature type="transmembrane region" description="Helical" evidence="15">
    <location>
        <begin position="377"/>
        <end position="398"/>
    </location>
</feature>
<dbReference type="Pfam" id="PF00001">
    <property type="entry name" value="7tm_1"/>
    <property type="match status" value="1"/>
</dbReference>
<feature type="transmembrane region" description="Helical" evidence="15">
    <location>
        <begin position="341"/>
        <end position="365"/>
    </location>
</feature>
<comment type="similarity">
    <text evidence="15">Belongs to the G-protein coupled receptor 1 family. Opsin subfamily.</text>
</comment>